<comment type="subunit">
    <text evidence="2">Heterohexamer of two PFD-alpha type and four PFD-beta type subunits.</text>
</comment>
<dbReference type="PANTHER" id="PTHR13303">
    <property type="entry name" value="PREFOLDIN SUBUNIT 2"/>
    <property type="match status" value="1"/>
</dbReference>
<comment type="function">
    <text evidence="4">Binds specifically to cytosolic chaperonin (c-CPN) and transfers target proteins to it. Binds to nascent polypeptide chain and promotes folding in an environment in which there are many competing pathways for nonnative proteins.</text>
</comment>
<evidence type="ECO:0008006" key="8">
    <source>
        <dbReference type="Google" id="ProtNLM"/>
    </source>
</evidence>
<dbReference type="Proteomes" id="UP000277928">
    <property type="component" value="Unassembled WGS sequence"/>
</dbReference>
<evidence type="ECO:0000256" key="4">
    <source>
        <dbReference type="ARBA" id="ARBA00024667"/>
    </source>
</evidence>
<dbReference type="AlphaFoldDB" id="A0A3P6V4E5"/>
<proteinExistence type="inferred from homology"/>
<dbReference type="CDD" id="cd23163">
    <property type="entry name" value="Prefoldin_2"/>
    <property type="match status" value="1"/>
</dbReference>
<accession>A0A3P6V4E5</accession>
<dbReference type="Gene3D" id="1.10.287.370">
    <property type="match status" value="1"/>
</dbReference>
<feature type="compositionally biased region" description="Basic and acidic residues" evidence="5">
    <location>
        <begin position="77"/>
        <end position="91"/>
    </location>
</feature>
<protein>
    <recommendedName>
        <fullName evidence="8">Prefoldin subunit 2</fullName>
    </recommendedName>
</protein>
<evidence type="ECO:0000313" key="6">
    <source>
        <dbReference type="EMBL" id="VDK87058.1"/>
    </source>
</evidence>
<sequence>MSANEVNVPQFCIYIVCVRQDEQLCDFFEYYFKLKFCVEVKRHGPKHVHASSVYCDNHVLVSPVMSCEASGGQNGDRSLETRDNDKSAEEKKKNEIIAGLQQLREQQRNIILEIARIEDDKREHERVLQVLRKMEGGRKCFRMIGTTLVQHEIRTVLPILESTLENLDALLISMKDNLIEKGKELQEYTEKHKIRYISEKELREETERNMTKK</sequence>
<dbReference type="SUPFAM" id="SSF46579">
    <property type="entry name" value="Prefoldin"/>
    <property type="match status" value="1"/>
</dbReference>
<organism evidence="6 7">
    <name type="scientific">Litomosoides sigmodontis</name>
    <name type="common">Filarial nematode worm</name>
    <dbReference type="NCBI Taxonomy" id="42156"/>
    <lineage>
        <taxon>Eukaryota</taxon>
        <taxon>Metazoa</taxon>
        <taxon>Ecdysozoa</taxon>
        <taxon>Nematoda</taxon>
        <taxon>Chromadorea</taxon>
        <taxon>Rhabditida</taxon>
        <taxon>Spirurina</taxon>
        <taxon>Spiruromorpha</taxon>
        <taxon>Filarioidea</taxon>
        <taxon>Onchocercidae</taxon>
        <taxon>Litomosoides</taxon>
    </lineage>
</organism>
<evidence type="ECO:0000256" key="5">
    <source>
        <dbReference type="SAM" id="MobiDB-lite"/>
    </source>
</evidence>
<gene>
    <name evidence="6" type="ORF">NLS_LOCUS7956</name>
</gene>
<evidence type="ECO:0000256" key="2">
    <source>
        <dbReference type="ARBA" id="ARBA00011695"/>
    </source>
</evidence>
<dbReference type="STRING" id="42156.A0A3P6V4E5"/>
<dbReference type="GO" id="GO:0006457">
    <property type="term" value="P:protein folding"/>
    <property type="evidence" value="ECO:0007669"/>
    <property type="project" value="InterPro"/>
</dbReference>
<dbReference type="InterPro" id="IPR027235">
    <property type="entry name" value="PFD2"/>
</dbReference>
<dbReference type="GO" id="GO:0016272">
    <property type="term" value="C:prefoldin complex"/>
    <property type="evidence" value="ECO:0007669"/>
    <property type="project" value="InterPro"/>
</dbReference>
<dbReference type="OrthoDB" id="29646at2759"/>
<evidence type="ECO:0000256" key="3">
    <source>
        <dbReference type="ARBA" id="ARBA00023186"/>
    </source>
</evidence>
<name>A0A3P6V4E5_LITSI</name>
<dbReference type="InterPro" id="IPR009053">
    <property type="entry name" value="Prefoldin"/>
</dbReference>
<reference evidence="6 7" key="1">
    <citation type="submission" date="2018-08" db="EMBL/GenBank/DDBJ databases">
        <authorList>
            <person name="Laetsch R D."/>
            <person name="Stevens L."/>
            <person name="Kumar S."/>
            <person name="Blaxter L. M."/>
        </authorList>
    </citation>
    <scope>NUCLEOTIDE SEQUENCE [LARGE SCALE GENOMIC DNA]</scope>
</reference>
<dbReference type="InterPro" id="IPR002777">
    <property type="entry name" value="PFD_beta-like"/>
</dbReference>
<evidence type="ECO:0000313" key="7">
    <source>
        <dbReference type="Proteomes" id="UP000277928"/>
    </source>
</evidence>
<keyword evidence="7" id="KW-1185">Reference proteome</keyword>
<dbReference type="GO" id="GO:0051082">
    <property type="term" value="F:unfolded protein binding"/>
    <property type="evidence" value="ECO:0007669"/>
    <property type="project" value="InterPro"/>
</dbReference>
<comment type="similarity">
    <text evidence="1">Belongs to the prefoldin subunit beta family.</text>
</comment>
<keyword evidence="3" id="KW-0143">Chaperone</keyword>
<dbReference type="Pfam" id="PF01920">
    <property type="entry name" value="Prefoldin_2"/>
    <property type="match status" value="1"/>
</dbReference>
<feature type="region of interest" description="Disordered" evidence="5">
    <location>
        <begin position="68"/>
        <end position="91"/>
    </location>
</feature>
<evidence type="ECO:0000256" key="1">
    <source>
        <dbReference type="ARBA" id="ARBA00008045"/>
    </source>
</evidence>
<dbReference type="EMBL" id="UYRX01000912">
    <property type="protein sequence ID" value="VDK87058.1"/>
    <property type="molecule type" value="Genomic_DNA"/>
</dbReference>